<feature type="signal peptide" evidence="2">
    <location>
        <begin position="1"/>
        <end position="16"/>
    </location>
</feature>
<evidence type="ECO:0000313" key="4">
    <source>
        <dbReference type="Proteomes" id="UP000695562"/>
    </source>
</evidence>
<proteinExistence type="predicted"/>
<name>A0A8J4UUC7_9MYCE</name>
<dbReference type="EMBL" id="AJWJ01000105">
    <property type="protein sequence ID" value="KAF2075316.1"/>
    <property type="molecule type" value="Genomic_DNA"/>
</dbReference>
<evidence type="ECO:0000256" key="2">
    <source>
        <dbReference type="SAM" id="SignalP"/>
    </source>
</evidence>
<reference evidence="3" key="1">
    <citation type="submission" date="2020-01" db="EMBL/GenBank/DDBJ databases">
        <title>Development of genomics and gene disruption for Polysphondylium violaceum indicates a role for the polyketide synthase stlB in stalk morphogenesis.</title>
        <authorList>
            <person name="Narita B."/>
            <person name="Kawabe Y."/>
            <person name="Kin K."/>
            <person name="Saito T."/>
            <person name="Gibbs R."/>
            <person name="Kuspa A."/>
            <person name="Muzny D."/>
            <person name="Queller D."/>
            <person name="Richards S."/>
            <person name="Strassman J."/>
            <person name="Sucgang R."/>
            <person name="Worley K."/>
            <person name="Schaap P."/>
        </authorList>
    </citation>
    <scope>NUCLEOTIDE SEQUENCE</scope>
    <source>
        <strain evidence="3">QSvi11</strain>
    </source>
</reference>
<dbReference type="AlphaFoldDB" id="A0A8J4UUC7"/>
<keyword evidence="2" id="KW-0732">Signal</keyword>
<organism evidence="3 4">
    <name type="scientific">Polysphondylium violaceum</name>
    <dbReference type="NCBI Taxonomy" id="133409"/>
    <lineage>
        <taxon>Eukaryota</taxon>
        <taxon>Amoebozoa</taxon>
        <taxon>Evosea</taxon>
        <taxon>Eumycetozoa</taxon>
        <taxon>Dictyostelia</taxon>
        <taxon>Dictyosteliales</taxon>
        <taxon>Dictyosteliaceae</taxon>
        <taxon>Polysphondylium</taxon>
    </lineage>
</organism>
<feature type="chain" id="PRO_5035188836" evidence="2">
    <location>
        <begin position="17"/>
        <end position="727"/>
    </location>
</feature>
<comment type="caution">
    <text evidence="3">The sequence shown here is derived from an EMBL/GenBank/DDBJ whole genome shotgun (WGS) entry which is preliminary data.</text>
</comment>
<gene>
    <name evidence="3" type="ORF">CYY_003393</name>
</gene>
<keyword evidence="4" id="KW-1185">Reference proteome</keyword>
<evidence type="ECO:0000313" key="3">
    <source>
        <dbReference type="EMBL" id="KAF2075316.1"/>
    </source>
</evidence>
<evidence type="ECO:0000256" key="1">
    <source>
        <dbReference type="SAM" id="MobiDB-lite"/>
    </source>
</evidence>
<feature type="compositionally biased region" description="Basic residues" evidence="1">
    <location>
        <begin position="451"/>
        <end position="479"/>
    </location>
</feature>
<feature type="region of interest" description="Disordered" evidence="1">
    <location>
        <begin position="448"/>
        <end position="479"/>
    </location>
</feature>
<accession>A0A8J4UUC7</accession>
<dbReference type="Proteomes" id="UP000695562">
    <property type="component" value="Unassembled WGS sequence"/>
</dbReference>
<protein>
    <submittedName>
        <fullName evidence="3">Uncharacterized protein</fullName>
    </submittedName>
</protein>
<sequence length="727" mass="81042">MKPIIFLLCLLPLVFSIQAPIKGYGNLSPASVYSYIIESSAYYINPLDQNVTMLAFGGIPFASNGTSPNNTISYFNDVYSFGNHTHHNLTLISESYYFEGNHTHGNGSSGNNTISVTYYSFGNHSSGNHTHHNLTVNFNYYYENLGSYPNNHTHGNGSSGNNTINYYYANLGSYPNNHTHGNGSSGNNTVYVNFYYNELGSYPNHTHTNGSSGNNTINVNYYNFGNNSNSNHTHHNLTVNYFYDVLFSYPNNHTHGNGSSGNNTINYYFESLGNHTHNNGSSSNSTINVSYYNFGNHSSGNHTHHNLTINYYSQIVFSYPNNHTHGNGSSGNNTINVNYYFDGVLSNGNHSHGNHSSGNNTVVSLEYFFHNGTRPNNTVVVDFYLIFGNHSNGNNTNGNNTLFINYYIFGNHSGNNDTLNIYLTGNNTNGNNTIHINYFFTGNHSSNSTHLTHHKHHGNHTHHHGNHTHHHGNHTHHHHNNSAITIQSESVFNAIYSTSPNSISLGLIDYISGHVRNLQTIKLSNSMIVEELSGFGFVPLSNTLYFLAQQSDFIDLVSYQFGSNNSLNTLQLSQVSDNFRGTLDQSTGNDYFLVSVVGKLFDINWISLSTNEIIKNIQVSGLIPNNSFQIVAYQQNLYIIQSLPAVNSIVVTVVDWAEKTTNFVMKVPTELPTSSFQVYVSNNYMALFISSPGKARVTIPLIDMSTFTIVNYLESLDLLKQNNFFIF</sequence>